<dbReference type="Gene3D" id="3.40.190.10">
    <property type="entry name" value="Periplasmic binding protein-like II"/>
    <property type="match status" value="2"/>
</dbReference>
<dbReference type="CDD" id="cd00077">
    <property type="entry name" value="HDc"/>
    <property type="match status" value="1"/>
</dbReference>
<dbReference type="Pfam" id="PF08447">
    <property type="entry name" value="PAS_3"/>
    <property type="match status" value="1"/>
</dbReference>
<proteinExistence type="predicted"/>
<dbReference type="InterPro" id="IPR000014">
    <property type="entry name" value="PAS"/>
</dbReference>
<keyword evidence="2" id="KW-0812">Transmembrane</keyword>
<dbReference type="Pfam" id="PF13185">
    <property type="entry name" value="GAF_2"/>
    <property type="match status" value="1"/>
</dbReference>
<feature type="domain" description="PAC" evidence="4">
    <location>
        <begin position="560"/>
        <end position="612"/>
    </location>
</feature>
<dbReference type="PROSITE" id="PS50112">
    <property type="entry name" value="PAS"/>
    <property type="match status" value="3"/>
</dbReference>
<feature type="domain" description="PAS" evidence="3">
    <location>
        <begin position="483"/>
        <end position="519"/>
    </location>
</feature>
<dbReference type="FunFam" id="3.30.450.20:FF:000088">
    <property type="entry name" value="Sensory transduction histidine kinase"/>
    <property type="match status" value="1"/>
</dbReference>
<dbReference type="SMART" id="SM00091">
    <property type="entry name" value="PAS"/>
    <property type="match status" value="4"/>
</dbReference>
<dbReference type="GO" id="GO:0008081">
    <property type="term" value="F:phosphoric diester hydrolase activity"/>
    <property type="evidence" value="ECO:0007669"/>
    <property type="project" value="UniProtKB-ARBA"/>
</dbReference>
<dbReference type="Proteomes" id="UP000078476">
    <property type="component" value="Unassembled WGS sequence"/>
</dbReference>
<dbReference type="InterPro" id="IPR003607">
    <property type="entry name" value="HD/PDEase_dom"/>
</dbReference>
<feature type="coiled-coil region" evidence="1">
    <location>
        <begin position="325"/>
        <end position="367"/>
    </location>
</feature>
<dbReference type="Pfam" id="PF08448">
    <property type="entry name" value="PAS_4"/>
    <property type="match status" value="1"/>
</dbReference>
<dbReference type="Gene3D" id="3.30.450.20">
    <property type="entry name" value="PAS domain"/>
    <property type="match status" value="4"/>
</dbReference>
<feature type="domain" description="PAS" evidence="3">
    <location>
        <begin position="1102"/>
        <end position="1154"/>
    </location>
</feature>
<dbReference type="NCBIfam" id="TIGR00229">
    <property type="entry name" value="sensory_box"/>
    <property type="match status" value="1"/>
</dbReference>
<reference evidence="6 7" key="1">
    <citation type="submission" date="2016-03" db="EMBL/GenBank/DDBJ databases">
        <authorList>
            <person name="Ploux O."/>
        </authorList>
    </citation>
    <scope>NUCLEOTIDE SEQUENCE [LARGE SCALE GENOMIC DNA]</scope>
    <source>
        <strain evidence="6 7">R-45370</strain>
    </source>
</reference>
<name>A0A177NBA8_9GAMM</name>
<dbReference type="SMART" id="SM00086">
    <property type="entry name" value="PAC"/>
    <property type="match status" value="2"/>
</dbReference>
<feature type="coiled-coil region" evidence="1">
    <location>
        <begin position="1083"/>
        <end position="1112"/>
    </location>
</feature>
<dbReference type="RefSeq" id="WP_066983402.1">
    <property type="nucleotide sequence ID" value="NZ_LUUI01000111.1"/>
</dbReference>
<dbReference type="InterPro" id="IPR013656">
    <property type="entry name" value="PAS_4"/>
</dbReference>
<dbReference type="SUPFAM" id="SSF55785">
    <property type="entry name" value="PYP-like sensor domain (PAS domain)"/>
    <property type="match status" value="4"/>
</dbReference>
<feature type="domain" description="PAC" evidence="4">
    <location>
        <begin position="1178"/>
        <end position="1230"/>
    </location>
</feature>
<dbReference type="SMART" id="SM00471">
    <property type="entry name" value="HDc"/>
    <property type="match status" value="1"/>
</dbReference>
<dbReference type="CDD" id="cd00130">
    <property type="entry name" value="PAS"/>
    <property type="match status" value="3"/>
</dbReference>
<evidence type="ECO:0000259" key="5">
    <source>
        <dbReference type="PROSITE" id="PS51832"/>
    </source>
</evidence>
<sequence length="1426" mass="159844">MFVFLLLAWSLNPVQAENTLVRIGVLAKRGEQTSLNRWQPTADYLSQHVPGYQFSVLPLAFERISQVVAAGEVDFVLTNPELYVEFEMRYGAGRLATLRNLINGSSSSFYGGVIFTRAEREDIRNLTDLKNQRFAAVDANSLGGYLMASREMQSLGIEPSEDTILSFTGTHDAVVLAVLQKQADAGTVRTDTLERMSAEGSIDLTEVKLLNPQHYPNFDLLVSTRLYPEWPFAKLLNTSDSLSHAVVSALMRMPADSPAAKAALIAGWTVPGNYQPVHDLLRELRAGPYADLGKISLAELWRQYSYWLSLLLLVLLLLSTAIAYVLRLNRRLRQTETDLTHARDNLAEKVRERTSDLEQSYRQLERLSQHWNDAFDAISDPIFIHDAQMHILQANPAYCKQAGCNLEQMRGRPYYDFFPRQDGPLAACRDFPEHLYPEGNELQLPNGDIFVSRSFGIRQTDKSLHYAIHILEEVTDVRRAESRRRILSRAVEQAGEGILILEPDRQVMYCNPGLKQLLGCEQDSENCRPKLESVAMRLVAPYFTHQFLQLFDDADRNNSASAEMLLGGTLGAGEPVFITVSVIRNQDSAIDGYVLTVLDLSKVRQAEQALTYRIGLESMLAEVASRLSNANPEDIQAEIDNALCRLAEFAGADRAYLLDYDTADATPYNAYEWCAQGIEFSWKDSSQPAKLDRLPWLRDKLSSGQAISLQSLAELPEQAVAERTAFQTLGICSLLNVSIHFNGVFAGFIGFDNIKHTRNWAEEDVRLLRTAGEIIINSLRRIKVMLKLQRSEASLAAAQHIAHMGNWDWNIVTDELIWSDEIYRIFGLQPQQFDATYQAFLDVVHPDDRAYVISEVNKAIAGETDYVIDHRIVLPEGSVRVVHEVGEVHVGETGQALRMIGSVQDVTELRQAESELKRLNRALRTLSLCNTTLVHAVQEKTLVNDICRILTESGGYRFVWVGYGQNDAQKTIHPVAHAGYEHGFLDILAVSWSEEPSGQNPAGYAIRSRETFIARDIFHNDQGSVEWRTAAMERGYVSVIALPLLSEGEVFGAIVIDSADAEAFDEAELLLLIEMAGDLAFGIRTLRNRLERERAEAALKKTEERYEDLYEKAPNAYVSVSPADGSLLQFNQALCGLLGYDRQTLANKNVFDLYADTEAGLSMAKQIFKRFTQGESVRDIELQMRHRDGHPIWVTISVDPVLDASGKVIESRSSIIDISTRKRAEEEERRVTEQLQRSLIQTIRAIAITIEKRDPYTAGHQERVAELAVQIGARMGLDPFRLEGLRLGATIHDIGKIAVPSEILNRPGRLDLILFNVIKAHPTVGYDIICGIEFPWPLAKMVVQHHERLDGSGYPYGLRDGEIMLESRILAVADVVEAMASHRPYRAALGYQAALDEIERGKGTIYDTEVVDCCQALFLENGSPWT</sequence>
<feature type="domain" description="HD-GYP" evidence="5">
    <location>
        <begin position="1235"/>
        <end position="1426"/>
    </location>
</feature>
<evidence type="ECO:0000256" key="2">
    <source>
        <dbReference type="SAM" id="Phobius"/>
    </source>
</evidence>
<dbReference type="Pfam" id="PF01590">
    <property type="entry name" value="GAF"/>
    <property type="match status" value="1"/>
</dbReference>
<evidence type="ECO:0000256" key="1">
    <source>
        <dbReference type="SAM" id="Coils"/>
    </source>
</evidence>
<dbReference type="Pfam" id="PF12974">
    <property type="entry name" value="Phosphonate-bd"/>
    <property type="match status" value="1"/>
</dbReference>
<dbReference type="SMART" id="SM00065">
    <property type="entry name" value="GAF"/>
    <property type="match status" value="2"/>
</dbReference>
<accession>A0A177NBA8</accession>
<dbReference type="InterPro" id="IPR003018">
    <property type="entry name" value="GAF"/>
</dbReference>
<dbReference type="InterPro" id="IPR029016">
    <property type="entry name" value="GAF-like_dom_sf"/>
</dbReference>
<keyword evidence="7" id="KW-1185">Reference proteome</keyword>
<evidence type="ECO:0008006" key="8">
    <source>
        <dbReference type="Google" id="ProtNLM"/>
    </source>
</evidence>
<keyword evidence="1" id="KW-0175">Coiled coil</keyword>
<dbReference type="PANTHER" id="PTHR43155">
    <property type="entry name" value="CYCLIC DI-GMP PHOSPHODIESTERASE PA4108-RELATED"/>
    <property type="match status" value="1"/>
</dbReference>
<dbReference type="Pfam" id="PF13487">
    <property type="entry name" value="HD_5"/>
    <property type="match status" value="1"/>
</dbReference>
<dbReference type="InterPro" id="IPR035965">
    <property type="entry name" value="PAS-like_dom_sf"/>
</dbReference>
<evidence type="ECO:0000259" key="3">
    <source>
        <dbReference type="PROSITE" id="PS50112"/>
    </source>
</evidence>
<keyword evidence="2" id="KW-0472">Membrane</keyword>
<feature type="transmembrane region" description="Helical" evidence="2">
    <location>
        <begin position="304"/>
        <end position="326"/>
    </location>
</feature>
<evidence type="ECO:0000259" key="4">
    <source>
        <dbReference type="PROSITE" id="PS50113"/>
    </source>
</evidence>
<dbReference type="PROSITE" id="PS51832">
    <property type="entry name" value="HD_GYP"/>
    <property type="match status" value="1"/>
</dbReference>
<evidence type="ECO:0000313" key="7">
    <source>
        <dbReference type="Proteomes" id="UP000078476"/>
    </source>
</evidence>
<keyword evidence="2" id="KW-1133">Transmembrane helix</keyword>
<dbReference type="Gene3D" id="3.30.450.40">
    <property type="match status" value="2"/>
</dbReference>
<dbReference type="SUPFAM" id="SSF109604">
    <property type="entry name" value="HD-domain/PDEase-like"/>
    <property type="match status" value="1"/>
</dbReference>
<dbReference type="Gene3D" id="1.10.3210.10">
    <property type="entry name" value="Hypothetical protein af1432"/>
    <property type="match status" value="1"/>
</dbReference>
<comment type="caution">
    <text evidence="6">The sequence shown here is derived from an EMBL/GenBank/DDBJ whole genome shotgun (WGS) entry which is preliminary data.</text>
</comment>
<dbReference type="EMBL" id="LUUI01000111">
    <property type="protein sequence ID" value="OAI14380.1"/>
    <property type="molecule type" value="Genomic_DNA"/>
</dbReference>
<dbReference type="Pfam" id="PF13188">
    <property type="entry name" value="PAS_8"/>
    <property type="match status" value="1"/>
</dbReference>
<gene>
    <name evidence="6" type="ORF">A1359_11205</name>
</gene>
<dbReference type="PROSITE" id="PS50113">
    <property type="entry name" value="PAC"/>
    <property type="match status" value="3"/>
</dbReference>
<dbReference type="InterPro" id="IPR001610">
    <property type="entry name" value="PAC"/>
</dbReference>
<dbReference type="STRING" id="980561.A1359_11205"/>
<protein>
    <recommendedName>
        <fullName evidence="8">PAS domain S-box protein</fullName>
    </recommendedName>
</protein>
<evidence type="ECO:0000313" key="6">
    <source>
        <dbReference type="EMBL" id="OAI14380.1"/>
    </source>
</evidence>
<feature type="domain" description="PAC" evidence="4">
    <location>
        <begin position="866"/>
        <end position="918"/>
    </location>
</feature>
<dbReference type="InterPro" id="IPR037522">
    <property type="entry name" value="HD_GYP_dom"/>
</dbReference>
<organism evidence="6 7">
    <name type="scientific">Methylomonas lenta</name>
    <dbReference type="NCBI Taxonomy" id="980561"/>
    <lineage>
        <taxon>Bacteria</taxon>
        <taxon>Pseudomonadati</taxon>
        <taxon>Pseudomonadota</taxon>
        <taxon>Gammaproteobacteria</taxon>
        <taxon>Methylococcales</taxon>
        <taxon>Methylococcaceae</taxon>
        <taxon>Methylomonas</taxon>
    </lineage>
</organism>
<dbReference type="PANTHER" id="PTHR43155:SF2">
    <property type="entry name" value="CYCLIC DI-GMP PHOSPHODIESTERASE PA4108"/>
    <property type="match status" value="1"/>
</dbReference>
<feature type="domain" description="PAS" evidence="3">
    <location>
        <begin position="818"/>
        <end position="863"/>
    </location>
</feature>
<dbReference type="SUPFAM" id="SSF55781">
    <property type="entry name" value="GAF domain-like"/>
    <property type="match status" value="2"/>
</dbReference>
<dbReference type="OrthoDB" id="9802066at2"/>
<dbReference type="InterPro" id="IPR013655">
    <property type="entry name" value="PAS_fold_3"/>
</dbReference>
<dbReference type="InterPro" id="IPR000700">
    <property type="entry name" value="PAS-assoc_C"/>
</dbReference>
<dbReference type="SUPFAM" id="SSF53850">
    <property type="entry name" value="Periplasmic binding protein-like II"/>
    <property type="match status" value="1"/>
</dbReference>
<dbReference type="Pfam" id="PF13426">
    <property type="entry name" value="PAS_9"/>
    <property type="match status" value="1"/>
</dbReference>
<dbReference type="Gene3D" id="2.10.70.100">
    <property type="match status" value="1"/>
</dbReference>